<dbReference type="PANTHER" id="PTHR43179">
    <property type="entry name" value="RHAMNOSYLTRANSFERASE WBBL"/>
    <property type="match status" value="1"/>
</dbReference>
<keyword evidence="8" id="KW-1185">Reference proteome</keyword>
<comment type="caution">
    <text evidence="7">The sequence shown here is derived from an EMBL/GenBank/DDBJ whole genome shotgun (WGS) entry which is preliminary data.</text>
</comment>
<sequence length="654" mass="71396">MSATGADERVLARVVFPTDGDLDVLPLYVDGQQVPVAGPDGEAAQPVAYDQNPDQVLGRRSYRLGHGERASFATYFNAFPAGYWRRWSTLAGVRLRVRTSGTGTLVVYRSSARGSVARVTARSLSASSDELVSLPLGAFGDGGWYWFDLVAGSNDLVLESAEWLAGERRPDSVEAPRGTVTIGITTFNRPAYCTALLAQLGAADELRGVVDEVLVVDQGTQPVRRDAGFTAASGALGRRLRILEQGNLGGSGGFARAMLETLDVGRSDHVLLLDDDVVCEPEGIARAVTFADFARTPTVVGGHMFSMYERSVLHAFAERVVPWQFRWAPSAATKHDHDLSESNLRSTPWLHRRAAADYNGWWMCLIPTTVLRDVGLSLPVFIKWDDAEFGLRAAAAGYPTVSLPGAAVWHVPWTDKDDSVDWQAYFHARNRFVAALLHSPFEHGGRMVRESLAIQLKHLMAMQYSAAHLREQALLDVLDGPDGLHAGLGTTLPAVRAARTEFDDARVAADPTEFAAVRPAKPRRRDPSTGRPTSQVATLTTALLGMARQLTPVPAGSRERPEREVPAVDAGWWTLSRLDSALVSTTDGTGVSWHRRDRSQVLAATRRATAVHQRLLREWPRLAAEYRAALPELVGEDAWRKTLDLPLPDHGDAT</sequence>
<dbReference type="RefSeq" id="WP_344195298.1">
    <property type="nucleotide sequence ID" value="NZ_BAAARN010000004.1"/>
</dbReference>
<dbReference type="Proteomes" id="UP001501326">
    <property type="component" value="Unassembled WGS sequence"/>
</dbReference>
<dbReference type="InterPro" id="IPR029044">
    <property type="entry name" value="Nucleotide-diphossugar_trans"/>
</dbReference>
<dbReference type="Pfam" id="PF17994">
    <property type="entry name" value="Glft2_N"/>
    <property type="match status" value="1"/>
</dbReference>
<dbReference type="InterPro" id="IPR040492">
    <property type="entry name" value="GlfT2_N"/>
</dbReference>
<evidence type="ECO:0000256" key="3">
    <source>
        <dbReference type="ARBA" id="ARBA00022676"/>
    </source>
</evidence>
<dbReference type="InterPro" id="IPR045699">
    <property type="entry name" value="GlfT2_C"/>
</dbReference>
<dbReference type="Pfam" id="PF19320">
    <property type="entry name" value="GlfT2_domain3"/>
    <property type="match status" value="1"/>
</dbReference>
<accession>A0ABP6HA72</accession>
<comment type="pathway">
    <text evidence="1">Cell wall biogenesis; cell wall polysaccharide biosynthesis.</text>
</comment>
<dbReference type="EMBL" id="BAAARN010000004">
    <property type="protein sequence ID" value="GAA2738879.1"/>
    <property type="molecule type" value="Genomic_DNA"/>
</dbReference>
<dbReference type="SUPFAM" id="SSF53448">
    <property type="entry name" value="Nucleotide-diphospho-sugar transferases"/>
    <property type="match status" value="1"/>
</dbReference>
<dbReference type="PANTHER" id="PTHR43179:SF12">
    <property type="entry name" value="GALACTOFURANOSYLTRANSFERASE GLFT2"/>
    <property type="match status" value="1"/>
</dbReference>
<evidence type="ECO:0000313" key="8">
    <source>
        <dbReference type="Proteomes" id="UP001501326"/>
    </source>
</evidence>
<feature type="domain" description="Galactofuranosyltransferase-2 C-terminal" evidence="6">
    <location>
        <begin position="447"/>
        <end position="643"/>
    </location>
</feature>
<evidence type="ECO:0000256" key="2">
    <source>
        <dbReference type="ARBA" id="ARBA00006739"/>
    </source>
</evidence>
<reference evidence="8" key="1">
    <citation type="journal article" date="2019" name="Int. J. Syst. Evol. Microbiol.">
        <title>The Global Catalogue of Microorganisms (GCM) 10K type strain sequencing project: providing services to taxonomists for standard genome sequencing and annotation.</title>
        <authorList>
            <consortium name="The Broad Institute Genomics Platform"/>
            <consortium name="The Broad Institute Genome Sequencing Center for Infectious Disease"/>
            <person name="Wu L."/>
            <person name="Ma J."/>
        </authorList>
    </citation>
    <scope>NUCLEOTIDE SEQUENCE [LARGE SCALE GENOMIC DNA]</scope>
    <source>
        <strain evidence="8">JCM 16378</strain>
    </source>
</reference>
<evidence type="ECO:0000259" key="6">
    <source>
        <dbReference type="Pfam" id="PF19320"/>
    </source>
</evidence>
<gene>
    <name evidence="7" type="ORF">GCM10009867_32340</name>
</gene>
<keyword evidence="3" id="KW-0328">Glycosyltransferase</keyword>
<feature type="domain" description="Galactofuranosyltransferase GlfT2 N-terminal" evidence="5">
    <location>
        <begin position="12"/>
        <end position="165"/>
    </location>
</feature>
<keyword evidence="4" id="KW-0808">Transferase</keyword>
<protein>
    <submittedName>
        <fullName evidence="7">Glycosyltransferase</fullName>
    </submittedName>
</protein>
<comment type="similarity">
    <text evidence="2">Belongs to the glycosyltransferase 2 family.</text>
</comment>
<evidence type="ECO:0000256" key="4">
    <source>
        <dbReference type="ARBA" id="ARBA00022679"/>
    </source>
</evidence>
<evidence type="ECO:0000259" key="5">
    <source>
        <dbReference type="Pfam" id="PF17994"/>
    </source>
</evidence>
<dbReference type="Gene3D" id="3.90.550.60">
    <property type="match status" value="1"/>
</dbReference>
<dbReference type="Pfam" id="PF13641">
    <property type="entry name" value="Glyco_tranf_2_3"/>
    <property type="match status" value="1"/>
</dbReference>
<evidence type="ECO:0000256" key="1">
    <source>
        <dbReference type="ARBA" id="ARBA00004776"/>
    </source>
</evidence>
<name>A0ABP6HA72_9MICO</name>
<proteinExistence type="inferred from homology"/>
<evidence type="ECO:0000313" key="7">
    <source>
        <dbReference type="EMBL" id="GAA2738879.1"/>
    </source>
</evidence>
<organism evidence="7 8">
    <name type="scientific">Pedococcus aerophilus</name>
    <dbReference type="NCBI Taxonomy" id="436356"/>
    <lineage>
        <taxon>Bacteria</taxon>
        <taxon>Bacillati</taxon>
        <taxon>Actinomycetota</taxon>
        <taxon>Actinomycetes</taxon>
        <taxon>Micrococcales</taxon>
        <taxon>Intrasporangiaceae</taxon>
        <taxon>Pedococcus</taxon>
    </lineage>
</organism>